<name>A0AAV0XSI5_9HEMI</name>
<proteinExistence type="predicted"/>
<protein>
    <submittedName>
        <fullName evidence="1">Uncharacterized protein</fullName>
    </submittedName>
</protein>
<keyword evidence="2" id="KW-1185">Reference proteome</keyword>
<gene>
    <name evidence="1" type="ORF">MEUPH1_LOCUS24427</name>
</gene>
<evidence type="ECO:0000313" key="2">
    <source>
        <dbReference type="Proteomes" id="UP001160148"/>
    </source>
</evidence>
<organism evidence="1 2">
    <name type="scientific">Macrosiphum euphorbiae</name>
    <name type="common">potato aphid</name>
    <dbReference type="NCBI Taxonomy" id="13131"/>
    <lineage>
        <taxon>Eukaryota</taxon>
        <taxon>Metazoa</taxon>
        <taxon>Ecdysozoa</taxon>
        <taxon>Arthropoda</taxon>
        <taxon>Hexapoda</taxon>
        <taxon>Insecta</taxon>
        <taxon>Pterygota</taxon>
        <taxon>Neoptera</taxon>
        <taxon>Paraneoptera</taxon>
        <taxon>Hemiptera</taxon>
        <taxon>Sternorrhyncha</taxon>
        <taxon>Aphidomorpha</taxon>
        <taxon>Aphidoidea</taxon>
        <taxon>Aphididae</taxon>
        <taxon>Macrosiphini</taxon>
        <taxon>Macrosiphum</taxon>
    </lineage>
</organism>
<reference evidence="1 2" key="1">
    <citation type="submission" date="2023-01" db="EMBL/GenBank/DDBJ databases">
        <authorList>
            <person name="Whitehead M."/>
        </authorList>
    </citation>
    <scope>NUCLEOTIDE SEQUENCE [LARGE SCALE GENOMIC DNA]</scope>
</reference>
<sequence length="158" mass="17814">MVEDESQIKHFLWCEERERARAQKVLRIGRSRTERAWTPLGNSSSLRTPRCRVVLETVRGVTGGGKYCGSYCHQYQGIVLLVVIIHGPTATWANYPNVLSTYCSLQWGKLAFLSKSNAIVSQFSFEGVGRNSDFITDQMALHTSFPIMLAVEIPILYV</sequence>
<dbReference type="AlphaFoldDB" id="A0AAV0XSI5"/>
<dbReference type="EMBL" id="CARXXK010000326">
    <property type="protein sequence ID" value="CAI6370296.1"/>
    <property type="molecule type" value="Genomic_DNA"/>
</dbReference>
<comment type="caution">
    <text evidence="1">The sequence shown here is derived from an EMBL/GenBank/DDBJ whole genome shotgun (WGS) entry which is preliminary data.</text>
</comment>
<accession>A0AAV0XSI5</accession>
<evidence type="ECO:0000313" key="1">
    <source>
        <dbReference type="EMBL" id="CAI6370296.1"/>
    </source>
</evidence>
<dbReference type="Proteomes" id="UP001160148">
    <property type="component" value="Unassembled WGS sequence"/>
</dbReference>